<dbReference type="OrthoDB" id="4466747at2"/>
<comment type="caution">
    <text evidence="4">The sequence shown here is derived from an EMBL/GenBank/DDBJ whole genome shotgun (WGS) entry which is preliminary data.</text>
</comment>
<keyword evidence="5" id="KW-1185">Reference proteome</keyword>
<protein>
    <recommendedName>
        <fullName evidence="3">DUF732 domain-containing protein</fullName>
    </recommendedName>
</protein>
<sequence length="128" mass="13191">MRRVALLAAACVVVAGCGSTESPAASEVSSTPVVTGSAPQPPLDTRAQQYRDALFAAGIPRSQSDSTTLLLAEGICRQLTAGTPEPAILDNLRPLADYTATQSHGSLTGDRVAHLYLDTAKAGYCTSS</sequence>
<feature type="compositionally biased region" description="Polar residues" evidence="1">
    <location>
        <begin position="20"/>
        <end position="38"/>
    </location>
</feature>
<proteinExistence type="predicted"/>
<accession>A0A5A7S969</accession>
<keyword evidence="2" id="KW-0732">Signal</keyword>
<name>A0A5A7S969_9NOCA</name>
<dbReference type="EMBL" id="VLNY01000012">
    <property type="protein sequence ID" value="KAA0021085.1"/>
    <property type="molecule type" value="Genomic_DNA"/>
</dbReference>
<evidence type="ECO:0000313" key="5">
    <source>
        <dbReference type="Proteomes" id="UP000322244"/>
    </source>
</evidence>
<dbReference type="Pfam" id="PF05305">
    <property type="entry name" value="DUF732"/>
    <property type="match status" value="1"/>
</dbReference>
<feature type="chain" id="PRO_5022762797" description="DUF732 domain-containing protein" evidence="2">
    <location>
        <begin position="25"/>
        <end position="128"/>
    </location>
</feature>
<dbReference type="Proteomes" id="UP000322244">
    <property type="component" value="Unassembled WGS sequence"/>
</dbReference>
<evidence type="ECO:0000313" key="4">
    <source>
        <dbReference type="EMBL" id="KAA0021085.1"/>
    </source>
</evidence>
<feature type="signal peptide" evidence="2">
    <location>
        <begin position="1"/>
        <end position="24"/>
    </location>
</feature>
<organism evidence="4 5">
    <name type="scientific">Antrihabitans cavernicola</name>
    <dbReference type="NCBI Taxonomy" id="2495913"/>
    <lineage>
        <taxon>Bacteria</taxon>
        <taxon>Bacillati</taxon>
        <taxon>Actinomycetota</taxon>
        <taxon>Actinomycetes</taxon>
        <taxon>Mycobacteriales</taxon>
        <taxon>Nocardiaceae</taxon>
        <taxon>Antrihabitans</taxon>
    </lineage>
</organism>
<dbReference type="PROSITE" id="PS51257">
    <property type="entry name" value="PROKAR_LIPOPROTEIN"/>
    <property type="match status" value="1"/>
</dbReference>
<evidence type="ECO:0000259" key="3">
    <source>
        <dbReference type="Pfam" id="PF05305"/>
    </source>
</evidence>
<evidence type="ECO:0000256" key="2">
    <source>
        <dbReference type="SAM" id="SignalP"/>
    </source>
</evidence>
<dbReference type="AlphaFoldDB" id="A0A5A7S969"/>
<gene>
    <name evidence="4" type="ORF">FOY51_20925</name>
</gene>
<reference evidence="4 5" key="1">
    <citation type="submission" date="2019-07" db="EMBL/GenBank/DDBJ databases">
        <title>Rhodococcus cavernicolus sp. nov., isolated from a cave.</title>
        <authorList>
            <person name="Lee S.D."/>
        </authorList>
    </citation>
    <scope>NUCLEOTIDE SEQUENCE [LARGE SCALE GENOMIC DNA]</scope>
    <source>
        <strain evidence="4 5">C1-24</strain>
    </source>
</reference>
<dbReference type="InterPro" id="IPR007969">
    <property type="entry name" value="DUF732"/>
</dbReference>
<evidence type="ECO:0000256" key="1">
    <source>
        <dbReference type="SAM" id="MobiDB-lite"/>
    </source>
</evidence>
<feature type="domain" description="DUF732" evidence="3">
    <location>
        <begin position="48"/>
        <end position="126"/>
    </location>
</feature>
<dbReference type="RefSeq" id="WP_149432204.1">
    <property type="nucleotide sequence ID" value="NZ_VLNY01000012.1"/>
</dbReference>
<feature type="region of interest" description="Disordered" evidence="1">
    <location>
        <begin position="20"/>
        <end position="43"/>
    </location>
</feature>